<dbReference type="RefSeq" id="WP_238305462.1">
    <property type="nucleotide sequence ID" value="NZ_BRXE01000065.1"/>
</dbReference>
<keyword evidence="5" id="KW-1185">Reference proteome</keyword>
<keyword evidence="2" id="KW-0472">Membrane</keyword>
<dbReference type="GeneID" id="83631925"/>
<feature type="transmembrane region" description="Helical" evidence="2">
    <location>
        <begin position="32"/>
        <end position="53"/>
    </location>
</feature>
<evidence type="ECO:0000313" key="4">
    <source>
        <dbReference type="EMBL" id="GLD29063.1"/>
    </source>
</evidence>
<evidence type="ECO:0000256" key="2">
    <source>
        <dbReference type="SAM" id="Phobius"/>
    </source>
</evidence>
<gene>
    <name evidence="4" type="ORF">Mkiyose1413_09460</name>
    <name evidence="3" type="ORF">SRL2020028_41660</name>
</gene>
<organism evidence="4 5">
    <name type="scientific">Mycobacterium kiyosense</name>
    <dbReference type="NCBI Taxonomy" id="2871094"/>
    <lineage>
        <taxon>Bacteria</taxon>
        <taxon>Bacillati</taxon>
        <taxon>Actinomycetota</taxon>
        <taxon>Actinomycetes</taxon>
        <taxon>Mycobacteriales</taxon>
        <taxon>Mycobacteriaceae</taxon>
        <taxon>Mycobacterium</taxon>
    </lineage>
</organism>
<keyword evidence="2" id="KW-0812">Transmembrane</keyword>
<feature type="compositionally biased region" description="Polar residues" evidence="1">
    <location>
        <begin position="63"/>
        <end position="78"/>
    </location>
</feature>
<sequence length="253" mass="26378">MSSTLPPADSTPLPLNYPGTTERIGHRWSAGLVALILVVVVIVAAAVTAAIVWTGKPGDTEPLSPQDQGQAAAVSSGQPRAAQSRFDASRRGPGELILLSGAPAVDLGDGISLTPAPNWTVVRHENNSVVLVNGAHNAGVGATVGKVNSTDIAQVLADDIRQYVQGTGLTNLKLSNSSLSQQLNGGGHFQQWLSYGWIADFATQQGTKRVWGVFIELLNPSDGEAAFSDLFAFSKAAASAAYPDQVAMVFSMN</sequence>
<dbReference type="AlphaFoldDB" id="A0A9P3Q568"/>
<dbReference type="Proteomes" id="UP001165663">
    <property type="component" value="Unassembled WGS sequence"/>
</dbReference>
<protein>
    <submittedName>
        <fullName evidence="4">Uncharacterized protein</fullName>
    </submittedName>
</protein>
<evidence type="ECO:0000256" key="1">
    <source>
        <dbReference type="SAM" id="MobiDB-lite"/>
    </source>
</evidence>
<evidence type="ECO:0000313" key="3">
    <source>
        <dbReference type="EMBL" id="GLB84910.1"/>
    </source>
</evidence>
<feature type="region of interest" description="Disordered" evidence="1">
    <location>
        <begin position="60"/>
        <end position="87"/>
    </location>
</feature>
<dbReference type="Proteomes" id="UP001064782">
    <property type="component" value="Unassembled WGS sequence"/>
</dbReference>
<comment type="caution">
    <text evidence="4">The sequence shown here is derived from an EMBL/GenBank/DDBJ whole genome shotgun (WGS) entry which is preliminary data.</text>
</comment>
<accession>A0A9P3Q568</accession>
<evidence type="ECO:0000313" key="5">
    <source>
        <dbReference type="Proteomes" id="UP001064782"/>
    </source>
</evidence>
<reference evidence="4" key="1">
    <citation type="submission" date="2022-08" db="EMBL/GenBank/DDBJ databases">
        <title>Mycobacterium kiyosense sp. nov., scotochromogenic slow-glowing species isolated from respiratory specimens.</title>
        <authorList>
            <person name="Fukano H."/>
            <person name="Kazumi Y."/>
            <person name="Sakagami N."/>
            <person name="Ato M."/>
            <person name="Mitarai S."/>
            <person name="Hoshino Y."/>
        </authorList>
    </citation>
    <scope>NUCLEOTIDE SEQUENCE</scope>
    <source>
        <strain evidence="4">1413</strain>
        <strain evidence="3">SRL2020-028</strain>
    </source>
</reference>
<keyword evidence="2" id="KW-1133">Transmembrane helix</keyword>
<dbReference type="EMBL" id="BRZI01000003">
    <property type="protein sequence ID" value="GLD29063.1"/>
    <property type="molecule type" value="Genomic_DNA"/>
</dbReference>
<proteinExistence type="predicted"/>
<dbReference type="EMBL" id="BRXE01000065">
    <property type="protein sequence ID" value="GLB84910.1"/>
    <property type="molecule type" value="Genomic_DNA"/>
</dbReference>
<name>A0A9P3Q568_9MYCO</name>